<keyword evidence="2" id="KW-1185">Reference proteome</keyword>
<evidence type="ECO:0000313" key="2">
    <source>
        <dbReference type="Proteomes" id="UP000298652"/>
    </source>
</evidence>
<gene>
    <name evidence="1" type="ORF">SEVIR_1G273300v2</name>
</gene>
<organism evidence="1 2">
    <name type="scientific">Setaria viridis</name>
    <name type="common">Green bristlegrass</name>
    <name type="synonym">Setaria italica subsp. viridis</name>
    <dbReference type="NCBI Taxonomy" id="4556"/>
    <lineage>
        <taxon>Eukaryota</taxon>
        <taxon>Viridiplantae</taxon>
        <taxon>Streptophyta</taxon>
        <taxon>Embryophyta</taxon>
        <taxon>Tracheophyta</taxon>
        <taxon>Spermatophyta</taxon>
        <taxon>Magnoliopsida</taxon>
        <taxon>Liliopsida</taxon>
        <taxon>Poales</taxon>
        <taxon>Poaceae</taxon>
        <taxon>PACMAD clade</taxon>
        <taxon>Panicoideae</taxon>
        <taxon>Panicodae</taxon>
        <taxon>Paniceae</taxon>
        <taxon>Cenchrinae</taxon>
        <taxon>Setaria</taxon>
    </lineage>
</organism>
<dbReference type="EMBL" id="CM016552">
    <property type="protein sequence ID" value="TKW40845.1"/>
    <property type="molecule type" value="Genomic_DNA"/>
</dbReference>
<accession>A0A4U6WF83</accession>
<proteinExistence type="predicted"/>
<evidence type="ECO:0000313" key="1">
    <source>
        <dbReference type="EMBL" id="TKW40845.1"/>
    </source>
</evidence>
<dbReference type="Proteomes" id="UP000298652">
    <property type="component" value="Chromosome 1"/>
</dbReference>
<sequence length="102" mass="11579">MGFVNYLASWWRMGSQLAIVRRSAASVVMEIPRGFLPSAGVVCTAGAWSNSRVGKQRRHGSSLQPTSGTIQHKRFFIFVLFLFSVSTQRLQYKILLLEHFFL</sequence>
<dbReference type="AlphaFoldDB" id="A0A4U6WF83"/>
<protein>
    <submittedName>
        <fullName evidence="1">Uncharacterized protein</fullName>
    </submittedName>
</protein>
<reference evidence="1" key="1">
    <citation type="submission" date="2019-03" db="EMBL/GenBank/DDBJ databases">
        <title>WGS assembly of Setaria viridis.</title>
        <authorList>
            <person name="Huang P."/>
            <person name="Jenkins J."/>
            <person name="Grimwood J."/>
            <person name="Barry K."/>
            <person name="Healey A."/>
            <person name="Mamidi S."/>
            <person name="Sreedasyam A."/>
            <person name="Shu S."/>
            <person name="Feldman M."/>
            <person name="Wu J."/>
            <person name="Yu Y."/>
            <person name="Chen C."/>
            <person name="Johnson J."/>
            <person name="Rokhsar D."/>
            <person name="Baxter I."/>
            <person name="Schmutz J."/>
            <person name="Brutnell T."/>
            <person name="Kellogg E."/>
        </authorList>
    </citation>
    <scope>NUCLEOTIDE SEQUENCE [LARGE SCALE GENOMIC DNA]</scope>
</reference>
<name>A0A4U6WF83_SETVI</name>
<dbReference type="Gramene" id="TKW40845">
    <property type="protein sequence ID" value="TKW40845"/>
    <property type="gene ID" value="SEVIR_1G273300v2"/>
</dbReference>